<geneLocation type="plasmid" evidence="1">
    <name>pTBCZNDM03</name>
</geneLocation>
<dbReference type="AlphaFoldDB" id="A0A2S1PQM2"/>
<proteinExistence type="predicted"/>
<evidence type="ECO:0000313" key="1">
    <source>
        <dbReference type="EMBL" id="AWH60736.1"/>
    </source>
</evidence>
<keyword evidence="1" id="KW-0614">Plasmid</keyword>
<sequence length="176" mass="20102">MRQSKRFAPLLYYGGHIFLLFDLDREAIKPAQSKLPLEQFQCDALEAATRDRIVINLLADFRTTRSPGGGGHKSDTFHFCRPLRIVVRLTRRVAVVVLPHMALLMNQRLHDFNKRVHREVFRIEGDFINHPAAAVSSNKAPVTEIAHCVLAALERNQTVREFAVKKALVIEIKRLL</sequence>
<protein>
    <submittedName>
        <fullName evidence="1">SprT domain-containing protein</fullName>
    </submittedName>
</protein>
<organism evidence="1">
    <name type="scientific">Escherichia coli</name>
    <dbReference type="NCBI Taxonomy" id="562"/>
    <lineage>
        <taxon>Bacteria</taxon>
        <taxon>Pseudomonadati</taxon>
        <taxon>Pseudomonadota</taxon>
        <taxon>Gammaproteobacteria</taxon>
        <taxon>Enterobacterales</taxon>
        <taxon>Enterobacteriaceae</taxon>
        <taxon>Escherichia</taxon>
    </lineage>
</organism>
<name>A0A2S1PQM2_ECOLX</name>
<accession>A0A2S1PQM2</accession>
<reference evidence="1" key="1">
    <citation type="submission" date="2018-03" db="EMBL/GenBank/DDBJ databases">
        <title>Characterization of a Escherichia Coli isolate carrying NDM-1-encoding plasmid found in Changzhou,China.</title>
        <authorList>
            <person name="Tu B."/>
        </authorList>
    </citation>
    <scope>NUCLEOTIDE SEQUENCE</scope>
    <source>
        <strain evidence="1">CZEC1507017</strain>
        <plasmid evidence="1">pTBCZNDM03</plasmid>
    </source>
</reference>
<dbReference type="EMBL" id="MH143074">
    <property type="protein sequence ID" value="AWH60736.1"/>
    <property type="molecule type" value="Genomic_DNA"/>
</dbReference>